<dbReference type="Gene3D" id="3.55.30.10">
    <property type="entry name" value="Hsp33 domain"/>
    <property type="match status" value="1"/>
</dbReference>
<keyword evidence="5" id="KW-0676">Redox-active center</keyword>
<keyword evidence="1" id="KW-0963">Cytoplasm</keyword>
<dbReference type="InterPro" id="IPR023212">
    <property type="entry name" value="Hsp33_helix_hairpin_bin_dom_sf"/>
</dbReference>
<keyword evidence="7" id="KW-1185">Reference proteome</keyword>
<keyword evidence="4" id="KW-0143">Chaperone</keyword>
<dbReference type="PANTHER" id="PTHR30111">
    <property type="entry name" value="33 KDA CHAPERONIN"/>
    <property type="match status" value="1"/>
</dbReference>
<dbReference type="NCBIfam" id="NF002386">
    <property type="entry name" value="PRK01402.1"/>
    <property type="match status" value="1"/>
</dbReference>
<dbReference type="Pfam" id="PF01430">
    <property type="entry name" value="HSP33"/>
    <property type="match status" value="1"/>
</dbReference>
<name>A0A1C2DCH6_9HYPH</name>
<dbReference type="OrthoDB" id="9793753at2"/>
<keyword evidence="3" id="KW-1015">Disulfide bond</keyword>
<dbReference type="GO" id="GO:0051082">
    <property type="term" value="F:unfolded protein binding"/>
    <property type="evidence" value="ECO:0007669"/>
    <property type="project" value="InterPro"/>
</dbReference>
<dbReference type="Gene3D" id="1.10.287.480">
    <property type="entry name" value="helix hairpin bin"/>
    <property type="match status" value="1"/>
</dbReference>
<dbReference type="PIRSF" id="PIRSF005261">
    <property type="entry name" value="Heat_shock_Hsp33"/>
    <property type="match status" value="1"/>
</dbReference>
<evidence type="ECO:0000256" key="4">
    <source>
        <dbReference type="ARBA" id="ARBA00023186"/>
    </source>
</evidence>
<protein>
    <submittedName>
        <fullName evidence="6">Hsp33 family molecular chaperone</fullName>
    </submittedName>
</protein>
<dbReference type="SUPFAM" id="SSF64397">
    <property type="entry name" value="Hsp33 domain"/>
    <property type="match status" value="1"/>
</dbReference>
<dbReference type="PANTHER" id="PTHR30111:SF1">
    <property type="entry name" value="33 KDA CHAPERONIN"/>
    <property type="match status" value="1"/>
</dbReference>
<comment type="caution">
    <text evidence="6">The sequence shown here is derived from an EMBL/GenBank/DDBJ whole genome shotgun (WGS) entry which is preliminary data.</text>
</comment>
<dbReference type="RefSeq" id="WP_024925973.1">
    <property type="nucleotide sequence ID" value="NZ_MDEO01000036.1"/>
</dbReference>
<gene>
    <name evidence="6" type="ORF">QV13_22765</name>
</gene>
<dbReference type="GO" id="GO:0042026">
    <property type="term" value="P:protein refolding"/>
    <property type="evidence" value="ECO:0007669"/>
    <property type="project" value="TreeGrafter"/>
</dbReference>
<evidence type="ECO:0000313" key="6">
    <source>
        <dbReference type="EMBL" id="OCX12449.1"/>
    </source>
</evidence>
<reference evidence="6 7" key="1">
    <citation type="submission" date="2016-08" db="EMBL/GenBank/DDBJ databases">
        <title>Whole genome sequence of Mesorhizobium sp. strain UASWS1009 isolated from industrial sewage.</title>
        <authorList>
            <person name="Crovadore J."/>
            <person name="Calmin G."/>
            <person name="Chablais R."/>
            <person name="Cochard B."/>
            <person name="Lefort F."/>
        </authorList>
    </citation>
    <scope>NUCLEOTIDE SEQUENCE [LARGE SCALE GENOMIC DNA]</scope>
    <source>
        <strain evidence="6 7">UASWS1009</strain>
    </source>
</reference>
<sequence>MLETTQLTEREPKLGEFGHAGDDHVVPFEVGALDVRGRAVQLGPMLDAILSRHDYPEPVARLLAEACLVTVLLGTSLKFEGKFILQTRTDGPVDMLVADFSTPHALRAYARYDADRLAALTAAGDVAPETLLGSGVLALTIDQGEYTQRYQGIVQLDNISLEEAARTYFRQSEQIPTDLRLAVAKQILPGGRQQWRAGGVLAQFLPEAPERMRVPDLPGGDGDVAEAVLQPVDNSWQELLALLATVEPAELIDPMVGTERLLYRLFHEHGVRVFDEIHVADDCSCSPDKIRGILGGFSAEEIKDSTEDGRIRVDCEFCSKRYDFDPAEFVAGQ</sequence>
<keyword evidence="2" id="KW-0862">Zinc</keyword>
<dbReference type="InterPro" id="IPR016154">
    <property type="entry name" value="Heat_shock_Hsp33_C"/>
</dbReference>
<dbReference type="Proteomes" id="UP000094412">
    <property type="component" value="Unassembled WGS sequence"/>
</dbReference>
<dbReference type="InterPro" id="IPR000397">
    <property type="entry name" value="Heat_shock_Hsp33"/>
</dbReference>
<dbReference type="GO" id="GO:0044183">
    <property type="term" value="F:protein folding chaperone"/>
    <property type="evidence" value="ECO:0007669"/>
    <property type="project" value="TreeGrafter"/>
</dbReference>
<evidence type="ECO:0000256" key="3">
    <source>
        <dbReference type="ARBA" id="ARBA00023157"/>
    </source>
</evidence>
<evidence type="ECO:0000256" key="1">
    <source>
        <dbReference type="ARBA" id="ARBA00022490"/>
    </source>
</evidence>
<dbReference type="SUPFAM" id="SSF118352">
    <property type="entry name" value="HSP33 redox switch-like"/>
    <property type="match status" value="1"/>
</dbReference>
<accession>A0A1C2DCH6</accession>
<dbReference type="AlphaFoldDB" id="A0A1C2DCH6"/>
<proteinExistence type="predicted"/>
<dbReference type="Gene3D" id="3.90.1280.10">
    <property type="entry name" value="HSP33 redox switch-like"/>
    <property type="match status" value="1"/>
</dbReference>
<evidence type="ECO:0000256" key="5">
    <source>
        <dbReference type="ARBA" id="ARBA00023284"/>
    </source>
</evidence>
<organism evidence="6 7">
    <name type="scientific">Mesorhizobium hungaricum</name>
    <dbReference type="NCBI Taxonomy" id="1566387"/>
    <lineage>
        <taxon>Bacteria</taxon>
        <taxon>Pseudomonadati</taxon>
        <taxon>Pseudomonadota</taxon>
        <taxon>Alphaproteobacteria</taxon>
        <taxon>Hyphomicrobiales</taxon>
        <taxon>Phyllobacteriaceae</taxon>
        <taxon>Mesorhizobium</taxon>
    </lineage>
</organism>
<evidence type="ECO:0000256" key="2">
    <source>
        <dbReference type="ARBA" id="ARBA00022833"/>
    </source>
</evidence>
<dbReference type="STRING" id="1566387.QV13_22765"/>
<dbReference type="GO" id="GO:0005737">
    <property type="term" value="C:cytoplasm"/>
    <property type="evidence" value="ECO:0007669"/>
    <property type="project" value="InterPro"/>
</dbReference>
<evidence type="ECO:0000313" key="7">
    <source>
        <dbReference type="Proteomes" id="UP000094412"/>
    </source>
</evidence>
<dbReference type="CDD" id="cd00498">
    <property type="entry name" value="Hsp33"/>
    <property type="match status" value="1"/>
</dbReference>
<dbReference type="InterPro" id="IPR016153">
    <property type="entry name" value="Heat_shock_Hsp33_N"/>
</dbReference>
<dbReference type="EMBL" id="MDEO01000036">
    <property type="protein sequence ID" value="OCX12449.1"/>
    <property type="molecule type" value="Genomic_DNA"/>
</dbReference>